<dbReference type="InterPro" id="IPR001958">
    <property type="entry name" value="Tet-R_TetA/multi-R_MdtG-like"/>
</dbReference>
<dbReference type="GO" id="GO:0033214">
    <property type="term" value="P:siderophore-iron import into cell"/>
    <property type="evidence" value="ECO:0007669"/>
    <property type="project" value="TreeGrafter"/>
</dbReference>
<evidence type="ECO:0000256" key="5">
    <source>
        <dbReference type="ARBA" id="ARBA00022692"/>
    </source>
</evidence>
<evidence type="ECO:0000256" key="8">
    <source>
        <dbReference type="SAM" id="Phobius"/>
    </source>
</evidence>
<feature type="transmembrane region" description="Helical" evidence="8">
    <location>
        <begin position="9"/>
        <end position="30"/>
    </location>
</feature>
<evidence type="ECO:0000313" key="9">
    <source>
        <dbReference type="EMBL" id="OPX49773.1"/>
    </source>
</evidence>
<feature type="transmembrane region" description="Helical" evidence="8">
    <location>
        <begin position="252"/>
        <end position="281"/>
    </location>
</feature>
<sequence length="350" mass="37073">MSKNLNKKVLFWGLLLSIFLVISIILGVAFGSTNISPKIVYEFLGHKLLGIELRSEIPKSVGTIIWEIRFPRTILAGITGASLALCGVLMQCITRNSVSDPYILGISSGASSGAVSVIVFSGSLAGMLGVAGGAFIGSIVCGVLVFMIGTRFGKTSSTTRLVLSGLALSTIFSAITNLLIYSAENSNQAKAAIFWIMGSLGGAKWNVILFPSIVLLLVLIISLILSKSLDLLLFGDDSAIMLGMNVKLVKSIILLISILLISVIVSLTGAIGFIGLVIPHIVRSITGTNHKKLIILSILLGAIFLILSDLIARVLFSPREIPIGIITALIGGPFFLWLIAKNDYSFGGKK</sequence>
<feature type="transmembrane region" description="Helical" evidence="8">
    <location>
        <begin position="70"/>
        <end position="90"/>
    </location>
</feature>
<keyword evidence="3" id="KW-0813">Transport</keyword>
<evidence type="ECO:0000256" key="3">
    <source>
        <dbReference type="ARBA" id="ARBA00022448"/>
    </source>
</evidence>
<evidence type="ECO:0000256" key="4">
    <source>
        <dbReference type="ARBA" id="ARBA00022475"/>
    </source>
</evidence>
<feature type="transmembrane region" description="Helical" evidence="8">
    <location>
        <begin position="102"/>
        <end position="121"/>
    </location>
</feature>
<accession>A0A1V4T021</accession>
<dbReference type="CDD" id="cd06550">
    <property type="entry name" value="TM_ABC_iron-siderophores_like"/>
    <property type="match status" value="1"/>
</dbReference>
<reference evidence="9 10" key="1">
    <citation type="submission" date="2016-02" db="EMBL/GenBank/DDBJ databases">
        <title>Genome sequence of Clostridium thermobutyricum DSM 4928.</title>
        <authorList>
            <person name="Poehlein A."/>
            <person name="Daniel R."/>
        </authorList>
    </citation>
    <scope>NUCLEOTIDE SEQUENCE [LARGE SCALE GENOMIC DNA]</scope>
    <source>
        <strain evidence="9 10">DSM 4928</strain>
    </source>
</reference>
<keyword evidence="5 8" id="KW-0812">Transmembrane</keyword>
<dbReference type="Pfam" id="PF01032">
    <property type="entry name" value="FecCD"/>
    <property type="match status" value="1"/>
</dbReference>
<evidence type="ECO:0000256" key="1">
    <source>
        <dbReference type="ARBA" id="ARBA00004651"/>
    </source>
</evidence>
<dbReference type="EMBL" id="LTAY01000021">
    <property type="protein sequence ID" value="OPX49773.1"/>
    <property type="molecule type" value="Genomic_DNA"/>
</dbReference>
<feature type="transmembrane region" description="Helical" evidence="8">
    <location>
        <begin position="127"/>
        <end position="149"/>
    </location>
</feature>
<dbReference type="InterPro" id="IPR037294">
    <property type="entry name" value="ABC_BtuC-like"/>
</dbReference>
<comment type="subcellular location">
    <subcellularLocation>
        <location evidence="1">Cell membrane</location>
        <topology evidence="1">Multi-pass membrane protein</topology>
    </subcellularLocation>
</comment>
<dbReference type="AlphaFoldDB" id="A0A1V4T021"/>
<evidence type="ECO:0000256" key="2">
    <source>
        <dbReference type="ARBA" id="ARBA00007935"/>
    </source>
</evidence>
<dbReference type="InterPro" id="IPR000522">
    <property type="entry name" value="ABC_transptr_permease_BtuC"/>
</dbReference>
<gene>
    <name evidence="9" type="primary">hmuU_1</name>
    <name evidence="9" type="ORF">CLTHE_05040</name>
</gene>
<feature type="transmembrane region" description="Helical" evidence="8">
    <location>
        <begin position="323"/>
        <end position="340"/>
    </location>
</feature>
<dbReference type="GO" id="GO:0022857">
    <property type="term" value="F:transmembrane transporter activity"/>
    <property type="evidence" value="ECO:0007669"/>
    <property type="project" value="InterPro"/>
</dbReference>
<keyword evidence="4" id="KW-1003">Cell membrane</keyword>
<dbReference type="OrthoDB" id="9792889at2"/>
<dbReference type="FunFam" id="1.10.3470.10:FF:000001">
    <property type="entry name" value="Vitamin B12 ABC transporter permease BtuC"/>
    <property type="match status" value="1"/>
</dbReference>
<dbReference type="PANTHER" id="PTHR30472:SF18">
    <property type="entry name" value="IRON(III) DICITRATE ABC TRANSPORTER,PERMEASE PROTEIN"/>
    <property type="match status" value="1"/>
</dbReference>
<dbReference type="Proteomes" id="UP000191448">
    <property type="component" value="Unassembled WGS sequence"/>
</dbReference>
<feature type="transmembrane region" description="Helical" evidence="8">
    <location>
        <begin position="161"/>
        <end position="183"/>
    </location>
</feature>
<name>A0A1V4T021_9CLOT</name>
<dbReference type="SUPFAM" id="SSF81345">
    <property type="entry name" value="ABC transporter involved in vitamin B12 uptake, BtuC"/>
    <property type="match status" value="1"/>
</dbReference>
<keyword evidence="7 8" id="KW-0472">Membrane</keyword>
<dbReference type="PRINTS" id="PR01035">
    <property type="entry name" value="TCRTETA"/>
</dbReference>
<evidence type="ECO:0000256" key="6">
    <source>
        <dbReference type="ARBA" id="ARBA00022989"/>
    </source>
</evidence>
<dbReference type="GO" id="GO:0005886">
    <property type="term" value="C:plasma membrane"/>
    <property type="evidence" value="ECO:0007669"/>
    <property type="project" value="UniProtKB-SubCell"/>
</dbReference>
<comment type="similarity">
    <text evidence="2">Belongs to the binding-protein-dependent transport system permease family. FecCD subfamily.</text>
</comment>
<keyword evidence="6 8" id="KW-1133">Transmembrane helix</keyword>
<feature type="transmembrane region" description="Helical" evidence="8">
    <location>
        <begin position="203"/>
        <end position="225"/>
    </location>
</feature>
<organism evidence="9 10">
    <name type="scientific">Clostridium thermobutyricum DSM 4928</name>
    <dbReference type="NCBI Taxonomy" id="1121339"/>
    <lineage>
        <taxon>Bacteria</taxon>
        <taxon>Bacillati</taxon>
        <taxon>Bacillota</taxon>
        <taxon>Clostridia</taxon>
        <taxon>Eubacteriales</taxon>
        <taxon>Clostridiaceae</taxon>
        <taxon>Clostridium</taxon>
    </lineage>
</organism>
<protein>
    <submittedName>
        <fullName evidence="9">Hemin transport system permease protein HmuU</fullName>
    </submittedName>
</protein>
<proteinExistence type="inferred from homology"/>
<dbReference type="Gene3D" id="1.10.3470.10">
    <property type="entry name" value="ABC transporter involved in vitamin B12 uptake, BtuC"/>
    <property type="match status" value="1"/>
</dbReference>
<comment type="caution">
    <text evidence="9">The sequence shown here is derived from an EMBL/GenBank/DDBJ whole genome shotgun (WGS) entry which is preliminary data.</text>
</comment>
<evidence type="ECO:0000256" key="7">
    <source>
        <dbReference type="ARBA" id="ARBA00023136"/>
    </source>
</evidence>
<dbReference type="RefSeq" id="WP_080021856.1">
    <property type="nucleotide sequence ID" value="NZ_LTAY01000021.1"/>
</dbReference>
<feature type="transmembrane region" description="Helical" evidence="8">
    <location>
        <begin position="293"/>
        <end position="316"/>
    </location>
</feature>
<evidence type="ECO:0000313" key="10">
    <source>
        <dbReference type="Proteomes" id="UP000191448"/>
    </source>
</evidence>
<dbReference type="PANTHER" id="PTHR30472">
    <property type="entry name" value="FERRIC ENTEROBACTIN TRANSPORT SYSTEM PERMEASE PROTEIN"/>
    <property type="match status" value="1"/>
</dbReference>